<proteinExistence type="predicted"/>
<dbReference type="Proteomes" id="UP000284842">
    <property type="component" value="Unassembled WGS sequence"/>
</dbReference>
<feature type="non-terminal residue" evidence="2">
    <location>
        <position position="1"/>
    </location>
</feature>
<evidence type="ECO:0000313" key="3">
    <source>
        <dbReference type="Proteomes" id="UP000284842"/>
    </source>
</evidence>
<keyword evidence="3" id="KW-1185">Reference proteome</keyword>
<reference evidence="2 3" key="1">
    <citation type="journal article" date="2018" name="Evol. Lett.">
        <title>Horizontal gene cluster transfer increased hallucinogenic mushroom diversity.</title>
        <authorList>
            <person name="Reynolds H.T."/>
            <person name="Vijayakumar V."/>
            <person name="Gluck-Thaler E."/>
            <person name="Korotkin H.B."/>
            <person name="Matheny P.B."/>
            <person name="Slot J.C."/>
        </authorList>
    </citation>
    <scope>NUCLEOTIDE SEQUENCE [LARGE SCALE GENOMIC DNA]</scope>
    <source>
        <strain evidence="2 3">2629</strain>
    </source>
</reference>
<feature type="region of interest" description="Disordered" evidence="1">
    <location>
        <begin position="385"/>
        <end position="428"/>
    </location>
</feature>
<dbReference type="AlphaFoldDB" id="A0A409Y6M8"/>
<feature type="region of interest" description="Disordered" evidence="1">
    <location>
        <begin position="50"/>
        <end position="75"/>
    </location>
</feature>
<feature type="compositionally biased region" description="Low complexity" evidence="1">
    <location>
        <begin position="407"/>
        <end position="422"/>
    </location>
</feature>
<evidence type="ECO:0000256" key="1">
    <source>
        <dbReference type="SAM" id="MobiDB-lite"/>
    </source>
</evidence>
<evidence type="ECO:0000313" key="2">
    <source>
        <dbReference type="EMBL" id="PPQ98613.1"/>
    </source>
</evidence>
<protein>
    <submittedName>
        <fullName evidence="2">Uncharacterized protein</fullName>
    </submittedName>
</protein>
<sequence>KAVEKSILIQSETKVERQILEEESKDAVKKQRFSLQALRFSAKSKQVVIPPSHATPQTIPARQKPPKVSRSTKRAQKSALAVRSLIVGPASNATTRVTPVLAQPELSKVKSQLIKPKSANKLIAQLRELPASTDLDHNHLQCRKGPIHAVCLEHTELEEDALHFVKLKSSDYDAASTPVTIIPNVASAPVATLSEILNDIRVVDLLKAPDLGLGQPADGKGLLAGALPTPGTVLNGAKKITPELMNLGYATGRFFAPDHSDSKDIYPPTDRMSVLTCKQLPLKTRSMSKILTRYALQDWWGLEVVLPPPSLEYLSNAQNITSAIMNFLSALSLVNNGVREILPFVRYISQFIDFEFNAIKRQDRGQGVVCAATWIMPAAMVPRPWDFPTPPETQPESPDHPEKSGESKSNSSPSNVKTPSTKYPISSPLDVISNQPIVQLPA</sequence>
<comment type="caution">
    <text evidence="2">The sequence shown here is derived from an EMBL/GenBank/DDBJ whole genome shotgun (WGS) entry which is preliminary data.</text>
</comment>
<accession>A0A409Y6M8</accession>
<dbReference type="InParanoid" id="A0A409Y6M8"/>
<name>A0A409Y6M8_9AGAR</name>
<organism evidence="2 3">
    <name type="scientific">Panaeolus cyanescens</name>
    <dbReference type="NCBI Taxonomy" id="181874"/>
    <lineage>
        <taxon>Eukaryota</taxon>
        <taxon>Fungi</taxon>
        <taxon>Dikarya</taxon>
        <taxon>Basidiomycota</taxon>
        <taxon>Agaricomycotina</taxon>
        <taxon>Agaricomycetes</taxon>
        <taxon>Agaricomycetidae</taxon>
        <taxon>Agaricales</taxon>
        <taxon>Agaricineae</taxon>
        <taxon>Galeropsidaceae</taxon>
        <taxon>Panaeolus</taxon>
    </lineage>
</organism>
<gene>
    <name evidence="2" type="ORF">CVT24_003946</name>
</gene>
<feature type="compositionally biased region" description="Basic residues" evidence="1">
    <location>
        <begin position="64"/>
        <end position="75"/>
    </location>
</feature>
<dbReference type="OrthoDB" id="2434934at2759"/>
<dbReference type="EMBL" id="NHTK01001381">
    <property type="protein sequence ID" value="PPQ98613.1"/>
    <property type="molecule type" value="Genomic_DNA"/>
</dbReference>
<feature type="compositionally biased region" description="Basic and acidic residues" evidence="1">
    <location>
        <begin position="397"/>
        <end position="406"/>
    </location>
</feature>